<protein>
    <submittedName>
        <fullName evidence="5">TIM barrel protein</fullName>
    </submittedName>
</protein>
<dbReference type="KEGG" id="mech:Q9L42_001390"/>
<dbReference type="SUPFAM" id="SSF51658">
    <property type="entry name" value="Xylose isomerase-like"/>
    <property type="match status" value="1"/>
</dbReference>
<gene>
    <name evidence="5" type="ORF">Q9L42_001390</name>
</gene>
<feature type="active site" description="Proton donor/acceptor" evidence="3">
    <location>
        <position position="143"/>
    </location>
</feature>
<sequence>MLRFTANLSLLFTEVPLLERFQAAAEAGFKAVEIQFPYELNIDQIQQQLQRHHLKLVLFNVDADTLLQGGEGLAGVPEKQAQFREAVGQALEYARLLNPEVINVLPGRCINNERLPEYLTTFKDNLRHAANAFERIGVKTVFEAVNTVDMPGFMIHSGQQMLDILTELKHPNLAMQYDLYHMHRMGEDCDEFLCEHLAQIGHIQFADCPGRGEPCTGQTDFDRLFDIIAQSDYRGWTGAEYKPSGTTEDSLDWLRRYRLSAL</sequence>
<feature type="active site" description="Proton donor/acceptor" evidence="3">
    <location>
        <position position="240"/>
    </location>
</feature>
<dbReference type="AlphaFoldDB" id="A0AAU7NUZ2"/>
<dbReference type="EMBL" id="CP157743">
    <property type="protein sequence ID" value="XBS20812.1"/>
    <property type="molecule type" value="Genomic_DNA"/>
</dbReference>
<comment type="similarity">
    <text evidence="2">Belongs to the hyi family.</text>
</comment>
<dbReference type="PIRSF" id="PIRSF006241">
    <property type="entry name" value="HyI"/>
    <property type="match status" value="1"/>
</dbReference>
<dbReference type="GO" id="GO:0046487">
    <property type="term" value="P:glyoxylate metabolic process"/>
    <property type="evidence" value="ECO:0007669"/>
    <property type="project" value="TreeGrafter"/>
</dbReference>
<evidence type="ECO:0000313" key="6">
    <source>
        <dbReference type="Proteomes" id="UP001225378"/>
    </source>
</evidence>
<dbReference type="PANTHER" id="PTHR43489:SF6">
    <property type="entry name" value="HYDROXYPYRUVATE ISOMERASE-RELATED"/>
    <property type="match status" value="1"/>
</dbReference>
<keyword evidence="6" id="KW-1185">Reference proteome</keyword>
<accession>A0AAU7NUZ2</accession>
<dbReference type="PANTHER" id="PTHR43489">
    <property type="entry name" value="ISOMERASE"/>
    <property type="match status" value="1"/>
</dbReference>
<evidence type="ECO:0000256" key="3">
    <source>
        <dbReference type="PIRSR" id="PIRSR006241-50"/>
    </source>
</evidence>
<evidence type="ECO:0000256" key="2">
    <source>
        <dbReference type="PIRNR" id="PIRNR006241"/>
    </source>
</evidence>
<dbReference type="InterPro" id="IPR050417">
    <property type="entry name" value="Sugar_Epim/Isomerase"/>
</dbReference>
<keyword evidence="1 2" id="KW-0413">Isomerase</keyword>
<reference evidence="5 6" key="1">
    <citation type="journal article" date="2024" name="Microbiology">
        <title>Methylomarinum rosea sp. nov., a novel halophilic methanotrophic bacterium from the hypersaline Lake Elton.</title>
        <authorList>
            <person name="Suleimanov R.Z."/>
            <person name="Oshkin I.Y."/>
            <person name="Danilova O.V."/>
            <person name="Suzina N.E."/>
            <person name="Dedysh S.N."/>
        </authorList>
    </citation>
    <scope>NUCLEOTIDE SEQUENCE [LARGE SCALE GENOMIC DNA]</scope>
    <source>
        <strain evidence="5 6">Ch1-1</strain>
    </source>
</reference>
<dbReference type="InterPro" id="IPR036237">
    <property type="entry name" value="Xyl_isomerase-like_sf"/>
</dbReference>
<organism evidence="5 6">
    <name type="scientific">Methylomarinum roseum</name>
    <dbReference type="NCBI Taxonomy" id="3067653"/>
    <lineage>
        <taxon>Bacteria</taxon>
        <taxon>Pseudomonadati</taxon>
        <taxon>Pseudomonadota</taxon>
        <taxon>Gammaproteobacteria</taxon>
        <taxon>Methylococcales</taxon>
        <taxon>Methylococcaceae</taxon>
        <taxon>Methylomarinum</taxon>
    </lineage>
</organism>
<dbReference type="InterPro" id="IPR013022">
    <property type="entry name" value="Xyl_isomerase-like_TIM-brl"/>
</dbReference>
<dbReference type="Gene3D" id="3.20.20.150">
    <property type="entry name" value="Divalent-metal-dependent TIM barrel enzymes"/>
    <property type="match status" value="1"/>
</dbReference>
<dbReference type="Pfam" id="PF01261">
    <property type="entry name" value="AP_endonuc_2"/>
    <property type="match status" value="1"/>
</dbReference>
<dbReference type="GO" id="GO:0008903">
    <property type="term" value="F:hydroxypyruvate isomerase activity"/>
    <property type="evidence" value="ECO:0007669"/>
    <property type="project" value="TreeGrafter"/>
</dbReference>
<evidence type="ECO:0000313" key="5">
    <source>
        <dbReference type="EMBL" id="XBS20812.1"/>
    </source>
</evidence>
<evidence type="ECO:0000259" key="4">
    <source>
        <dbReference type="Pfam" id="PF01261"/>
    </source>
</evidence>
<dbReference type="RefSeq" id="WP_305906409.1">
    <property type="nucleotide sequence ID" value="NZ_CP157743.1"/>
</dbReference>
<evidence type="ECO:0000256" key="1">
    <source>
        <dbReference type="ARBA" id="ARBA00023235"/>
    </source>
</evidence>
<dbReference type="InterPro" id="IPR026040">
    <property type="entry name" value="HyI-like"/>
</dbReference>
<proteinExistence type="inferred from homology"/>
<feature type="domain" description="Xylose isomerase-like TIM barrel" evidence="4">
    <location>
        <begin position="21"/>
        <end position="256"/>
    </location>
</feature>
<name>A0AAU7NUZ2_9GAMM</name>
<dbReference type="Proteomes" id="UP001225378">
    <property type="component" value="Chromosome"/>
</dbReference>